<dbReference type="AlphaFoldDB" id="A0A7S0AHP6"/>
<evidence type="ECO:0000256" key="1">
    <source>
        <dbReference type="SAM" id="MobiDB-lite"/>
    </source>
</evidence>
<reference evidence="2" key="1">
    <citation type="submission" date="2021-01" db="EMBL/GenBank/DDBJ databases">
        <authorList>
            <person name="Corre E."/>
            <person name="Pelletier E."/>
            <person name="Niang G."/>
            <person name="Scheremetjew M."/>
            <person name="Finn R."/>
            <person name="Kale V."/>
            <person name="Holt S."/>
            <person name="Cochrane G."/>
            <person name="Meng A."/>
            <person name="Brown T."/>
            <person name="Cohen L."/>
        </authorList>
    </citation>
    <scope>NUCLEOTIDE SEQUENCE</scope>
    <source>
        <strain evidence="2">Pbaha01</strain>
    </source>
</reference>
<evidence type="ECO:0000313" key="2">
    <source>
        <dbReference type="EMBL" id="CAD8363381.1"/>
    </source>
</evidence>
<proteinExistence type="predicted"/>
<feature type="compositionally biased region" description="Low complexity" evidence="1">
    <location>
        <begin position="14"/>
        <end position="25"/>
    </location>
</feature>
<dbReference type="EMBL" id="HBEG01026990">
    <property type="protein sequence ID" value="CAD8363381.1"/>
    <property type="molecule type" value="Transcribed_RNA"/>
</dbReference>
<protein>
    <submittedName>
        <fullName evidence="2">Uncharacterized protein</fullName>
    </submittedName>
</protein>
<feature type="region of interest" description="Disordered" evidence="1">
    <location>
        <begin position="1"/>
        <end position="34"/>
    </location>
</feature>
<gene>
    <name evidence="2" type="ORF">PBAH0796_LOCUS16340</name>
</gene>
<sequence>MEVPDSSGKRRPRSSGGSCAAAAEAPGRRSARLRPPLDNAWEDEEAPHHEQIRRGTLGCAPTTESIVIWAAARILHREEHLLVEPGRFFYSGIPRNIDQQLHEMFQPVFQHIHRDDHTERRAFLTLCRAIVKRCGYEGIPDVSGSIGMYIAHFPCISCVGIICQFIRFFPCVRLDMDFDNMWKTRWKYGFHRGGVASHRSQGIQNLSQRIPL</sequence>
<organism evidence="2">
    <name type="scientific">Pyrodinium bahamense</name>
    <dbReference type="NCBI Taxonomy" id="73915"/>
    <lineage>
        <taxon>Eukaryota</taxon>
        <taxon>Sar</taxon>
        <taxon>Alveolata</taxon>
        <taxon>Dinophyceae</taxon>
        <taxon>Gonyaulacales</taxon>
        <taxon>Pyrocystaceae</taxon>
        <taxon>Pyrodinium</taxon>
    </lineage>
</organism>
<accession>A0A7S0AHP6</accession>
<name>A0A7S0AHP6_9DINO</name>